<gene>
    <name evidence="1" type="ORF">GLYMA_05G046800</name>
</gene>
<dbReference type="InParanoid" id="A0A0R0K1S1"/>
<evidence type="ECO:0000313" key="1">
    <source>
        <dbReference type="EMBL" id="KRH57215.2"/>
    </source>
</evidence>
<sequence length="276" mass="31410">MVVVFDLVAWGQSKIVVVVGNSGARSTIGQGEFNRIAFPNPDTFLQNKYHVSDSYWPSPHSLICRILAEYLGEDKMLGLKFIYLLILSLEKYNLKGEIDYERALHAEAAVRGKAISKRFHVICFEDIRPYTGWLHRNDSKASIANGVTPEGFIGNAVNMVDLDINYLQIMTASVLFNLFKKLQVYETRESMVAARTCIEDGAVSLDGGILSENGILSLEILAQIEEKKSDLRMIEERNKGLEQDHAKNIKKFNKKKETYEKFTDRMKPMTELLLYF</sequence>
<dbReference type="PANTHER" id="PTHR33566">
    <property type="entry name" value="EN/SPM-LIKE TRANSPOSON-RELATED"/>
    <property type="match status" value="1"/>
</dbReference>
<name>A0A0R0K1S1_SOYBN</name>
<keyword evidence="3" id="KW-1185">Reference proteome</keyword>
<reference evidence="1 2" key="1">
    <citation type="journal article" date="2010" name="Nature">
        <title>Genome sequence of the palaeopolyploid soybean.</title>
        <authorList>
            <person name="Schmutz J."/>
            <person name="Cannon S.B."/>
            <person name="Schlueter J."/>
            <person name="Ma J."/>
            <person name="Mitros T."/>
            <person name="Nelson W."/>
            <person name="Hyten D.L."/>
            <person name="Song Q."/>
            <person name="Thelen J.J."/>
            <person name="Cheng J."/>
            <person name="Xu D."/>
            <person name="Hellsten U."/>
            <person name="May G.D."/>
            <person name="Yu Y."/>
            <person name="Sakurai T."/>
            <person name="Umezawa T."/>
            <person name="Bhattacharyya M.K."/>
            <person name="Sandhu D."/>
            <person name="Valliyodan B."/>
            <person name="Lindquist E."/>
            <person name="Peto M."/>
            <person name="Grant D."/>
            <person name="Shu S."/>
            <person name="Goodstein D."/>
            <person name="Barry K."/>
            <person name="Futrell-Griggs M."/>
            <person name="Abernathy B."/>
            <person name="Du J."/>
            <person name="Tian Z."/>
            <person name="Zhu L."/>
            <person name="Gill N."/>
            <person name="Joshi T."/>
            <person name="Libault M."/>
            <person name="Sethuraman A."/>
            <person name="Zhang X.-C."/>
            <person name="Shinozaki K."/>
            <person name="Nguyen H.T."/>
            <person name="Wing R.A."/>
            <person name="Cregan P."/>
            <person name="Specht J."/>
            <person name="Grimwood J."/>
            <person name="Rokhsar D."/>
            <person name="Stacey G."/>
            <person name="Shoemaker R.C."/>
            <person name="Jackson S.A."/>
        </authorList>
    </citation>
    <scope>NUCLEOTIDE SEQUENCE</scope>
    <source>
        <strain evidence="2">cv. Williams 82</strain>
        <tissue evidence="1">Callus</tissue>
    </source>
</reference>
<dbReference type="SMR" id="A0A0R0K1S1"/>
<dbReference type="AlphaFoldDB" id="A0A0R0K1S1"/>
<evidence type="ECO:0000313" key="3">
    <source>
        <dbReference type="Proteomes" id="UP000008827"/>
    </source>
</evidence>
<reference evidence="2" key="2">
    <citation type="submission" date="2018-02" db="UniProtKB">
        <authorList>
            <consortium name="EnsemblPlants"/>
        </authorList>
    </citation>
    <scope>IDENTIFICATION</scope>
    <source>
        <strain evidence="2">Williams 82</strain>
    </source>
</reference>
<reference evidence="1" key="3">
    <citation type="submission" date="2018-07" db="EMBL/GenBank/DDBJ databases">
        <title>WGS assembly of Glycine max.</title>
        <authorList>
            <person name="Schmutz J."/>
            <person name="Cannon S."/>
            <person name="Schlueter J."/>
            <person name="Ma J."/>
            <person name="Mitros T."/>
            <person name="Nelson W."/>
            <person name="Hyten D."/>
            <person name="Song Q."/>
            <person name="Thelen J."/>
            <person name="Cheng J."/>
            <person name="Xu D."/>
            <person name="Hellsten U."/>
            <person name="May G."/>
            <person name="Yu Y."/>
            <person name="Sakurai T."/>
            <person name="Umezawa T."/>
            <person name="Bhattacharyya M."/>
            <person name="Sandhu D."/>
            <person name="Valliyodan B."/>
            <person name="Lindquist E."/>
            <person name="Peto M."/>
            <person name="Grant D."/>
            <person name="Shu S."/>
            <person name="Goodstein D."/>
            <person name="Barry K."/>
            <person name="Futrell-Griggs M."/>
            <person name="Abernathy B."/>
            <person name="Du J."/>
            <person name="Tian Z."/>
            <person name="Zhu L."/>
            <person name="Gill N."/>
            <person name="Joshi T."/>
            <person name="Libault M."/>
            <person name="Sethuraman A."/>
            <person name="Zhang X."/>
            <person name="Shinozaki K."/>
            <person name="Nguyen H."/>
            <person name="Wing R."/>
            <person name="Cregan P."/>
            <person name="Specht J."/>
            <person name="Grimwood J."/>
            <person name="Rokhsar D."/>
            <person name="Stacey G."/>
            <person name="Shoemaker R."/>
            <person name="Jackson S."/>
        </authorList>
    </citation>
    <scope>NUCLEOTIDE SEQUENCE</scope>
    <source>
        <tissue evidence="1">Callus</tissue>
    </source>
</reference>
<dbReference type="STRING" id="3847.A0A0R0K1S1"/>
<accession>A0A2K7KJD9</accession>
<evidence type="ECO:0000313" key="2">
    <source>
        <dbReference type="EnsemblPlants" id="KRH57215"/>
    </source>
</evidence>
<dbReference type="EnsemblPlants" id="KRH57215">
    <property type="protein sequence ID" value="KRH57215"/>
    <property type="gene ID" value="GLYMA_05G046800"/>
</dbReference>
<dbReference type="EMBL" id="CM000838">
    <property type="protein sequence ID" value="KRH57215.2"/>
    <property type="molecule type" value="Genomic_DNA"/>
</dbReference>
<dbReference type="Gramene" id="KRH57215">
    <property type="protein sequence ID" value="KRH57215"/>
    <property type="gene ID" value="GLYMA_05G046800"/>
</dbReference>
<proteinExistence type="predicted"/>
<organism evidence="1">
    <name type="scientific">Glycine max</name>
    <name type="common">Soybean</name>
    <name type="synonym">Glycine hispida</name>
    <dbReference type="NCBI Taxonomy" id="3847"/>
    <lineage>
        <taxon>Eukaryota</taxon>
        <taxon>Viridiplantae</taxon>
        <taxon>Streptophyta</taxon>
        <taxon>Embryophyta</taxon>
        <taxon>Tracheophyta</taxon>
        <taxon>Spermatophyta</taxon>
        <taxon>Magnoliopsida</taxon>
        <taxon>eudicotyledons</taxon>
        <taxon>Gunneridae</taxon>
        <taxon>Pentapetalae</taxon>
        <taxon>rosids</taxon>
        <taxon>fabids</taxon>
        <taxon>Fabales</taxon>
        <taxon>Fabaceae</taxon>
        <taxon>Papilionoideae</taxon>
        <taxon>50 kb inversion clade</taxon>
        <taxon>NPAAA clade</taxon>
        <taxon>indigoferoid/millettioid clade</taxon>
        <taxon>Phaseoleae</taxon>
        <taxon>Glycine</taxon>
        <taxon>Glycine subgen. Soja</taxon>
    </lineage>
</organism>
<accession>A0A0R0K1S1</accession>
<dbReference type="PANTHER" id="PTHR33566:SF1">
    <property type="entry name" value="EN_SPM-LIKE TRANSPOSON-RELATED"/>
    <property type="match status" value="1"/>
</dbReference>
<dbReference type="Proteomes" id="UP000008827">
    <property type="component" value="Chromosome 5"/>
</dbReference>
<protein>
    <submittedName>
        <fullName evidence="1 2">Uncharacterized protein</fullName>
    </submittedName>
</protein>